<dbReference type="EMBL" id="JACHWZ010000024">
    <property type="protein sequence ID" value="MBB3063141.1"/>
    <property type="molecule type" value="Genomic_DNA"/>
</dbReference>
<dbReference type="InterPro" id="IPR003593">
    <property type="entry name" value="AAA+_ATPase"/>
</dbReference>
<dbReference type="Gene3D" id="1.10.8.60">
    <property type="match status" value="1"/>
</dbReference>
<keyword evidence="7" id="KW-1185">Reference proteome</keyword>
<keyword evidence="1" id="KW-0547">Nucleotide-binding</keyword>
<dbReference type="PROSITE" id="PS00676">
    <property type="entry name" value="SIGMA54_INTERACT_2"/>
    <property type="match status" value="1"/>
</dbReference>
<reference evidence="6 7" key="1">
    <citation type="submission" date="2020-08" db="EMBL/GenBank/DDBJ databases">
        <title>Genomic Encyclopedia of Type Strains, Phase III (KMG-III): the genomes of soil and plant-associated and newly described type strains.</title>
        <authorList>
            <person name="Whitman W."/>
        </authorList>
    </citation>
    <scope>NUCLEOTIDE SEQUENCE [LARGE SCALE GENOMIC DNA]</scope>
    <source>
        <strain evidence="6 7">CECT 8799</strain>
    </source>
</reference>
<dbReference type="CDD" id="cd00009">
    <property type="entry name" value="AAA"/>
    <property type="match status" value="1"/>
</dbReference>
<dbReference type="Pfam" id="PF25601">
    <property type="entry name" value="AAA_lid_14"/>
    <property type="match status" value="1"/>
</dbReference>
<dbReference type="Pfam" id="PF00158">
    <property type="entry name" value="Sigma54_activat"/>
    <property type="match status" value="1"/>
</dbReference>
<keyword evidence="4" id="KW-0804">Transcription</keyword>
<dbReference type="Proteomes" id="UP000535937">
    <property type="component" value="Unassembled WGS sequence"/>
</dbReference>
<dbReference type="AlphaFoldDB" id="A0A7W4WGE2"/>
<dbReference type="GO" id="GO:0006355">
    <property type="term" value="P:regulation of DNA-templated transcription"/>
    <property type="evidence" value="ECO:0007669"/>
    <property type="project" value="InterPro"/>
</dbReference>
<accession>A0A7W4WGE2</accession>
<gene>
    <name evidence="6" type="ORF">FHS09_003993</name>
</gene>
<evidence type="ECO:0000256" key="3">
    <source>
        <dbReference type="ARBA" id="ARBA00023015"/>
    </source>
</evidence>
<dbReference type="Pfam" id="PF02954">
    <property type="entry name" value="HTH_8"/>
    <property type="match status" value="1"/>
</dbReference>
<dbReference type="InterPro" id="IPR058031">
    <property type="entry name" value="AAA_lid_NorR"/>
</dbReference>
<evidence type="ECO:0000256" key="1">
    <source>
        <dbReference type="ARBA" id="ARBA00022741"/>
    </source>
</evidence>
<dbReference type="InterPro" id="IPR025943">
    <property type="entry name" value="Sigma_54_int_dom_ATP-bd_2"/>
</dbReference>
<name>A0A7W4WGE2_9GAMM</name>
<dbReference type="SUPFAM" id="SSF46689">
    <property type="entry name" value="Homeodomain-like"/>
    <property type="match status" value="1"/>
</dbReference>
<organism evidence="6 7">
    <name type="scientific">Microbulbifer rhizosphaerae</name>
    <dbReference type="NCBI Taxonomy" id="1562603"/>
    <lineage>
        <taxon>Bacteria</taxon>
        <taxon>Pseudomonadati</taxon>
        <taxon>Pseudomonadota</taxon>
        <taxon>Gammaproteobacteria</taxon>
        <taxon>Cellvibrionales</taxon>
        <taxon>Microbulbiferaceae</taxon>
        <taxon>Microbulbifer</taxon>
    </lineage>
</organism>
<protein>
    <submittedName>
        <fullName evidence="6">DNA-binding NtrC family response regulator</fullName>
    </submittedName>
</protein>
<evidence type="ECO:0000256" key="4">
    <source>
        <dbReference type="ARBA" id="ARBA00023163"/>
    </source>
</evidence>
<dbReference type="GO" id="GO:0043565">
    <property type="term" value="F:sequence-specific DNA binding"/>
    <property type="evidence" value="ECO:0007669"/>
    <property type="project" value="InterPro"/>
</dbReference>
<sequence>MTRHLRRKGINLCLVDGDPLHLETEFLSQFHDFIVWPCCKEEFRARIDRYRFPKYNTPSPKDREILSRLFEMNLIGRSEPFLHTARLIQKVSQCDAPLLIRGETGTGKENAARAAHYLGSRADCGFIPINCGAIPDELLESELFGYQRGAFTDAKSSKKGLVEIAEGGTLFLDEIDSLSLKSQAALLRFLQSLEYRPLGAEACRRADVRVIAATNADLSRRVAEQTFREDLYFRINVLNITMPPLRERDRDICLIAEQLINRFNQEHRVSPKRLSPAALRWLQEQPWPGNVREMENYLLREFLLVEGNIIHLGDCDNIAEYPPSEPEAVSELPNFQTAKAYAIREFEKSYLCDLLQLARGNVSQAARISGKERRALGKLIKKHSIDKAVYS</sequence>
<dbReference type="GO" id="GO:0005524">
    <property type="term" value="F:ATP binding"/>
    <property type="evidence" value="ECO:0007669"/>
    <property type="project" value="UniProtKB-KW"/>
</dbReference>
<evidence type="ECO:0000259" key="5">
    <source>
        <dbReference type="PROSITE" id="PS50045"/>
    </source>
</evidence>
<keyword evidence="2" id="KW-0067">ATP-binding</keyword>
<evidence type="ECO:0000256" key="2">
    <source>
        <dbReference type="ARBA" id="ARBA00022840"/>
    </source>
</evidence>
<evidence type="ECO:0000313" key="6">
    <source>
        <dbReference type="EMBL" id="MBB3063141.1"/>
    </source>
</evidence>
<dbReference type="RefSeq" id="WP_221192143.1">
    <property type="nucleotide sequence ID" value="NZ_JACHWZ010000024.1"/>
</dbReference>
<dbReference type="InterPro" id="IPR002078">
    <property type="entry name" value="Sigma_54_int"/>
</dbReference>
<feature type="domain" description="Sigma-54 factor interaction" evidence="5">
    <location>
        <begin position="74"/>
        <end position="303"/>
    </location>
</feature>
<evidence type="ECO:0000313" key="7">
    <source>
        <dbReference type="Proteomes" id="UP000535937"/>
    </source>
</evidence>
<dbReference type="PANTHER" id="PTHR32071">
    <property type="entry name" value="TRANSCRIPTIONAL REGULATORY PROTEIN"/>
    <property type="match status" value="1"/>
</dbReference>
<dbReference type="InterPro" id="IPR027417">
    <property type="entry name" value="P-loop_NTPase"/>
</dbReference>
<keyword evidence="3" id="KW-0805">Transcription regulation</keyword>
<dbReference type="SMART" id="SM00382">
    <property type="entry name" value="AAA"/>
    <property type="match status" value="1"/>
</dbReference>
<dbReference type="SUPFAM" id="SSF52540">
    <property type="entry name" value="P-loop containing nucleoside triphosphate hydrolases"/>
    <property type="match status" value="1"/>
</dbReference>
<dbReference type="InterPro" id="IPR002197">
    <property type="entry name" value="HTH_Fis"/>
</dbReference>
<dbReference type="InterPro" id="IPR009057">
    <property type="entry name" value="Homeodomain-like_sf"/>
</dbReference>
<dbReference type="PROSITE" id="PS50045">
    <property type="entry name" value="SIGMA54_INTERACT_4"/>
    <property type="match status" value="1"/>
</dbReference>
<comment type="caution">
    <text evidence="6">The sequence shown here is derived from an EMBL/GenBank/DDBJ whole genome shotgun (WGS) entry which is preliminary data.</text>
</comment>
<dbReference type="Gene3D" id="1.10.10.60">
    <property type="entry name" value="Homeodomain-like"/>
    <property type="match status" value="1"/>
</dbReference>
<proteinExistence type="predicted"/>
<keyword evidence="6" id="KW-0238">DNA-binding</keyword>
<dbReference type="Gene3D" id="3.40.50.300">
    <property type="entry name" value="P-loop containing nucleotide triphosphate hydrolases"/>
    <property type="match status" value="1"/>
</dbReference>
<dbReference type="FunFam" id="3.40.50.300:FF:000006">
    <property type="entry name" value="DNA-binding transcriptional regulator NtrC"/>
    <property type="match status" value="1"/>
</dbReference>